<comment type="caution">
    <text evidence="2">The sequence shown here is derived from an EMBL/GenBank/DDBJ whole genome shotgun (WGS) entry which is preliminary data.</text>
</comment>
<dbReference type="AlphaFoldDB" id="A0A7C5L7B6"/>
<reference evidence="2" key="1">
    <citation type="journal article" date="2020" name="mSystems">
        <title>Genome- and Community-Level Interaction Insights into Carbon Utilization and Element Cycling Functions of Hydrothermarchaeota in Hydrothermal Sediment.</title>
        <authorList>
            <person name="Zhou Z."/>
            <person name="Liu Y."/>
            <person name="Xu W."/>
            <person name="Pan J."/>
            <person name="Luo Z.H."/>
            <person name="Li M."/>
        </authorList>
    </citation>
    <scope>NUCLEOTIDE SEQUENCE [LARGE SCALE GENOMIC DNA]</scope>
    <source>
        <strain evidence="2">HyVt-501</strain>
    </source>
</reference>
<name>A0A7C5L7B6_AQUAO</name>
<dbReference type="InterPro" id="IPR036721">
    <property type="entry name" value="RCK_C_sf"/>
</dbReference>
<dbReference type="EMBL" id="DRNB01000157">
    <property type="protein sequence ID" value="HHJ64108.1"/>
    <property type="molecule type" value="Genomic_DNA"/>
</dbReference>
<sequence>MRFRETDLPGVGKRYTIELEGGGELTLIIHNTGRRELYIIEEEEEEPTCVISLSENEAKELGFLLAGTVYQPVAPEKMELIMKEMVMEWVKVGGSSPLVNRTIAESQIRKKTGASIVA</sequence>
<gene>
    <name evidence="2" type="ORF">ENJ61_04285</name>
</gene>
<dbReference type="InterPro" id="IPR058776">
    <property type="entry name" value="KhtT-like_N"/>
</dbReference>
<dbReference type="Pfam" id="PF25991">
    <property type="entry name" value="KhtT_N"/>
    <property type="match status" value="1"/>
</dbReference>
<feature type="domain" description="Potassium/proton antiporter subunit KhtT-like N-terminal" evidence="1">
    <location>
        <begin position="1"/>
        <end position="68"/>
    </location>
</feature>
<dbReference type="InterPro" id="IPR026278">
    <property type="entry name" value="KhtT"/>
</dbReference>
<accession>A0A7C5L7B6</accession>
<protein>
    <submittedName>
        <fullName evidence="2">Potassium transporter TrkA</fullName>
    </submittedName>
</protein>
<evidence type="ECO:0000259" key="1">
    <source>
        <dbReference type="Pfam" id="PF25991"/>
    </source>
</evidence>
<proteinExistence type="predicted"/>
<dbReference type="PIRSF" id="PIRSF005028">
    <property type="entry name" value="KhtT"/>
    <property type="match status" value="1"/>
</dbReference>
<dbReference type="GO" id="GO:0006813">
    <property type="term" value="P:potassium ion transport"/>
    <property type="evidence" value="ECO:0007669"/>
    <property type="project" value="InterPro"/>
</dbReference>
<organism evidence="2">
    <name type="scientific">Aquifex aeolicus</name>
    <dbReference type="NCBI Taxonomy" id="63363"/>
    <lineage>
        <taxon>Bacteria</taxon>
        <taxon>Pseudomonadati</taxon>
        <taxon>Aquificota</taxon>
        <taxon>Aquificia</taxon>
        <taxon>Aquificales</taxon>
        <taxon>Aquificaceae</taxon>
        <taxon>Aquifex</taxon>
    </lineage>
</organism>
<dbReference type="Gene3D" id="3.30.70.1450">
    <property type="entry name" value="Regulator of K+ conductance, C-terminal domain"/>
    <property type="match status" value="1"/>
</dbReference>
<dbReference type="SUPFAM" id="SSF116726">
    <property type="entry name" value="TrkA C-terminal domain-like"/>
    <property type="match status" value="1"/>
</dbReference>
<evidence type="ECO:0000313" key="2">
    <source>
        <dbReference type="EMBL" id="HHJ64108.1"/>
    </source>
</evidence>
<feature type="non-terminal residue" evidence="2">
    <location>
        <position position="118"/>
    </location>
</feature>
<dbReference type="Proteomes" id="UP000885792">
    <property type="component" value="Unassembled WGS sequence"/>
</dbReference>